<dbReference type="SUPFAM" id="SSF53850">
    <property type="entry name" value="Periplasmic binding protein-like II"/>
    <property type="match status" value="1"/>
</dbReference>
<keyword evidence="7" id="KW-1185">Reference proteome</keyword>
<dbReference type="GO" id="GO:0003700">
    <property type="term" value="F:DNA-binding transcription factor activity"/>
    <property type="evidence" value="ECO:0007669"/>
    <property type="project" value="InterPro"/>
</dbReference>
<reference evidence="7" key="1">
    <citation type="submission" date="2020-01" db="EMBL/GenBank/DDBJ databases">
        <title>'Steroidobacter agaridevorans' sp. nov., agar-degrading bacteria isolated from rhizosphere soils.</title>
        <authorList>
            <person name="Ikenaga M."/>
            <person name="Kataoka M."/>
            <person name="Murouchi A."/>
            <person name="Katsuragi S."/>
            <person name="Sakai M."/>
        </authorList>
    </citation>
    <scope>NUCLEOTIDE SEQUENCE [LARGE SCALE GENOMIC DNA]</scope>
    <source>
        <strain evidence="7">YU21-B</strain>
    </source>
</reference>
<dbReference type="PRINTS" id="PR00039">
    <property type="entry name" value="HTHLYSR"/>
</dbReference>
<dbReference type="InterPro" id="IPR000847">
    <property type="entry name" value="LysR_HTH_N"/>
</dbReference>
<dbReference type="Gene3D" id="1.10.10.10">
    <property type="entry name" value="Winged helix-like DNA-binding domain superfamily/Winged helix DNA-binding domain"/>
    <property type="match status" value="1"/>
</dbReference>
<dbReference type="Gene3D" id="3.40.190.10">
    <property type="entry name" value="Periplasmic binding protein-like II"/>
    <property type="match status" value="2"/>
</dbReference>
<gene>
    <name evidence="6" type="ORF">GCM10011487_48710</name>
</gene>
<dbReference type="InterPro" id="IPR036388">
    <property type="entry name" value="WH-like_DNA-bd_sf"/>
</dbReference>
<dbReference type="PANTHER" id="PTHR30126:SF40">
    <property type="entry name" value="HTH-TYPE TRANSCRIPTIONAL REGULATOR GLTR"/>
    <property type="match status" value="1"/>
</dbReference>
<dbReference type="AlphaFoldDB" id="A0A829YJ33"/>
<feature type="domain" description="HTH lysR-type" evidence="5">
    <location>
        <begin position="1"/>
        <end position="58"/>
    </location>
</feature>
<keyword evidence="4" id="KW-0804">Transcription</keyword>
<dbReference type="Proteomes" id="UP000445000">
    <property type="component" value="Unassembled WGS sequence"/>
</dbReference>
<dbReference type="FunFam" id="1.10.10.10:FF:000001">
    <property type="entry name" value="LysR family transcriptional regulator"/>
    <property type="match status" value="1"/>
</dbReference>
<dbReference type="PROSITE" id="PS50931">
    <property type="entry name" value="HTH_LYSR"/>
    <property type="match status" value="1"/>
</dbReference>
<comment type="similarity">
    <text evidence="1">Belongs to the LysR transcriptional regulatory family.</text>
</comment>
<evidence type="ECO:0000256" key="3">
    <source>
        <dbReference type="ARBA" id="ARBA00023125"/>
    </source>
</evidence>
<dbReference type="InterPro" id="IPR005119">
    <property type="entry name" value="LysR_subst-bd"/>
</dbReference>
<dbReference type="GO" id="GO:0000976">
    <property type="term" value="F:transcription cis-regulatory region binding"/>
    <property type="evidence" value="ECO:0007669"/>
    <property type="project" value="TreeGrafter"/>
</dbReference>
<dbReference type="Pfam" id="PF03466">
    <property type="entry name" value="LysR_substrate"/>
    <property type="match status" value="1"/>
</dbReference>
<protein>
    <submittedName>
        <fullName evidence="6">LysR family transcriptional regulator</fullName>
    </submittedName>
</protein>
<evidence type="ECO:0000256" key="2">
    <source>
        <dbReference type="ARBA" id="ARBA00023015"/>
    </source>
</evidence>
<organism evidence="6 7">
    <name type="scientific">Steroidobacter agaridevorans</name>
    <dbReference type="NCBI Taxonomy" id="2695856"/>
    <lineage>
        <taxon>Bacteria</taxon>
        <taxon>Pseudomonadati</taxon>
        <taxon>Pseudomonadota</taxon>
        <taxon>Gammaproteobacteria</taxon>
        <taxon>Steroidobacterales</taxon>
        <taxon>Steroidobacteraceae</taxon>
        <taxon>Steroidobacter</taxon>
    </lineage>
</organism>
<keyword evidence="2" id="KW-0805">Transcription regulation</keyword>
<dbReference type="SUPFAM" id="SSF46785">
    <property type="entry name" value="Winged helix' DNA-binding domain"/>
    <property type="match status" value="1"/>
</dbReference>
<evidence type="ECO:0000256" key="4">
    <source>
        <dbReference type="ARBA" id="ARBA00023163"/>
    </source>
</evidence>
<evidence type="ECO:0000259" key="5">
    <source>
        <dbReference type="PROSITE" id="PS50931"/>
    </source>
</evidence>
<proteinExistence type="inferred from homology"/>
<dbReference type="Pfam" id="PF00126">
    <property type="entry name" value="HTH_1"/>
    <property type="match status" value="1"/>
</dbReference>
<dbReference type="PANTHER" id="PTHR30126">
    <property type="entry name" value="HTH-TYPE TRANSCRIPTIONAL REGULATOR"/>
    <property type="match status" value="1"/>
</dbReference>
<evidence type="ECO:0000313" key="6">
    <source>
        <dbReference type="EMBL" id="GFE82871.1"/>
    </source>
</evidence>
<dbReference type="InterPro" id="IPR036390">
    <property type="entry name" value="WH_DNA-bd_sf"/>
</dbReference>
<evidence type="ECO:0000256" key="1">
    <source>
        <dbReference type="ARBA" id="ARBA00009437"/>
    </source>
</evidence>
<dbReference type="RefSeq" id="WP_161814508.1">
    <property type="nucleotide sequence ID" value="NZ_BLJN01000005.1"/>
</dbReference>
<evidence type="ECO:0000313" key="7">
    <source>
        <dbReference type="Proteomes" id="UP000445000"/>
    </source>
</evidence>
<name>A0A829YJ33_9GAMM</name>
<keyword evidence="3" id="KW-0238">DNA-binding</keyword>
<sequence length="301" mass="32795">MELRQLRYFIAIIEHGGFSRAASELGRTQQALSKAMHALEEELGVRLLDRNSQIASPTAFGKLLLEHGRAIESEARSFRTKLSQLLEAEAGALRLGTGPSAAGGLVAQAVLDLQRTRPRIRLDVVSGVHAELVAGLQQGRIDLAVCVETDSLDAGNLVRETLGEDEYVIVCGSSHPLAKRREISVADLTDVRWIVGRKLGDVELAWAALFDEAGLARPKPAIETNSLEFCRAALRDGEHLSVLTRSLIADELRSGELRALAVAQAAWRRPIVLLYRRSDLLVPAMLAVIDALYIAARSNVE</sequence>
<comment type="caution">
    <text evidence="6">The sequence shown here is derived from an EMBL/GenBank/DDBJ whole genome shotgun (WGS) entry which is preliminary data.</text>
</comment>
<dbReference type="EMBL" id="BLJN01000005">
    <property type="protein sequence ID" value="GFE82871.1"/>
    <property type="molecule type" value="Genomic_DNA"/>
</dbReference>
<accession>A0A829YJ33</accession>